<accession>A0ABD5RK83</accession>
<dbReference type="EC" id="2.1.1.-" evidence="2"/>
<dbReference type="CDD" id="cd02440">
    <property type="entry name" value="AdoMet_MTases"/>
    <property type="match status" value="1"/>
</dbReference>
<reference evidence="2 3" key="1">
    <citation type="journal article" date="2019" name="Int. J. Syst. Evol. Microbiol.">
        <title>The Global Catalogue of Microorganisms (GCM) 10K type strain sequencing project: providing services to taxonomists for standard genome sequencing and annotation.</title>
        <authorList>
            <consortium name="The Broad Institute Genomics Platform"/>
            <consortium name="The Broad Institute Genome Sequencing Center for Infectious Disease"/>
            <person name="Wu L."/>
            <person name="Ma J."/>
        </authorList>
    </citation>
    <scope>NUCLEOTIDE SEQUENCE [LARGE SCALE GENOMIC DNA]</scope>
    <source>
        <strain evidence="2 3">CGMCC 1.12543</strain>
    </source>
</reference>
<dbReference type="InterPro" id="IPR041698">
    <property type="entry name" value="Methyltransf_25"/>
</dbReference>
<sequence length="240" mass="25245">MSDSERRIEDSGERDHDERSVQQFYGRYADLYDAIATAPGVATWRRAAADALDLEQGDTVVEMGCGTGANLPFLRERVGSEGRVLGIDLTRPLLVSARSRIDRHGWSNVAVAQADATAPPVAQADAVLGSFVVGMLPDPAGAVADWCALTDGRVALLDGTSSSHPIGALANPLFGAFVGAGAPADSLGDSLRQALASTVARTDLDRSVAAARESLVERTTDRRYEEFALGFVSVLSGSVK</sequence>
<gene>
    <name evidence="2" type="ORF">ACFPYI_05175</name>
</gene>
<dbReference type="Proteomes" id="UP001596099">
    <property type="component" value="Unassembled WGS sequence"/>
</dbReference>
<keyword evidence="2" id="KW-0808">Transferase</keyword>
<keyword evidence="2" id="KW-0489">Methyltransferase</keyword>
<dbReference type="AlphaFoldDB" id="A0ABD5RK83"/>
<dbReference type="GO" id="GO:0008168">
    <property type="term" value="F:methyltransferase activity"/>
    <property type="evidence" value="ECO:0007669"/>
    <property type="project" value="UniProtKB-KW"/>
</dbReference>
<organism evidence="2 3">
    <name type="scientific">Halomarina salina</name>
    <dbReference type="NCBI Taxonomy" id="1872699"/>
    <lineage>
        <taxon>Archaea</taxon>
        <taxon>Methanobacteriati</taxon>
        <taxon>Methanobacteriota</taxon>
        <taxon>Stenosarchaea group</taxon>
        <taxon>Halobacteria</taxon>
        <taxon>Halobacteriales</taxon>
        <taxon>Natronomonadaceae</taxon>
        <taxon>Halomarina</taxon>
    </lineage>
</organism>
<evidence type="ECO:0000313" key="3">
    <source>
        <dbReference type="Proteomes" id="UP001596099"/>
    </source>
</evidence>
<comment type="caution">
    <text evidence="2">The sequence shown here is derived from an EMBL/GenBank/DDBJ whole genome shotgun (WGS) entry which is preliminary data.</text>
</comment>
<dbReference type="InterPro" id="IPR029063">
    <property type="entry name" value="SAM-dependent_MTases_sf"/>
</dbReference>
<dbReference type="GO" id="GO:0032259">
    <property type="term" value="P:methylation"/>
    <property type="evidence" value="ECO:0007669"/>
    <property type="project" value="UniProtKB-KW"/>
</dbReference>
<protein>
    <submittedName>
        <fullName evidence="2">Class I SAM-dependent methyltransferase</fullName>
        <ecNumber evidence="2">2.1.1.-</ecNumber>
    </submittedName>
</protein>
<keyword evidence="3" id="KW-1185">Reference proteome</keyword>
<name>A0ABD5RK83_9EURY</name>
<dbReference type="Gene3D" id="3.40.50.150">
    <property type="entry name" value="Vaccinia Virus protein VP39"/>
    <property type="match status" value="1"/>
</dbReference>
<evidence type="ECO:0000259" key="1">
    <source>
        <dbReference type="Pfam" id="PF13649"/>
    </source>
</evidence>
<evidence type="ECO:0000313" key="2">
    <source>
        <dbReference type="EMBL" id="MFC5970720.1"/>
    </source>
</evidence>
<dbReference type="RefSeq" id="WP_247413644.1">
    <property type="nucleotide sequence ID" value="NZ_JALLGW010000001.1"/>
</dbReference>
<dbReference type="SUPFAM" id="SSF53335">
    <property type="entry name" value="S-adenosyl-L-methionine-dependent methyltransferases"/>
    <property type="match status" value="1"/>
</dbReference>
<dbReference type="EMBL" id="JBHSQH010000001">
    <property type="protein sequence ID" value="MFC5970720.1"/>
    <property type="molecule type" value="Genomic_DNA"/>
</dbReference>
<dbReference type="Pfam" id="PF13649">
    <property type="entry name" value="Methyltransf_25"/>
    <property type="match status" value="1"/>
</dbReference>
<proteinExistence type="predicted"/>
<feature type="domain" description="Methyltransferase" evidence="1">
    <location>
        <begin position="60"/>
        <end position="140"/>
    </location>
</feature>